<dbReference type="AlphaFoldDB" id="I0YKD4"/>
<protein>
    <submittedName>
        <fullName evidence="1">Uncharacterized protein</fullName>
    </submittedName>
</protein>
<gene>
    <name evidence="1" type="ORF">COCSUDRAFT_59781</name>
</gene>
<dbReference type="KEGG" id="csl:COCSUDRAFT_59781"/>
<evidence type="ECO:0000313" key="2">
    <source>
        <dbReference type="Proteomes" id="UP000007264"/>
    </source>
</evidence>
<dbReference type="EMBL" id="AGSI01000021">
    <property type="protein sequence ID" value="EIE18853.1"/>
    <property type="molecule type" value="Genomic_DNA"/>
</dbReference>
<accession>I0YKD4</accession>
<dbReference type="GeneID" id="17036803"/>
<reference evidence="1 2" key="1">
    <citation type="journal article" date="2012" name="Genome Biol.">
        <title>The genome of the polar eukaryotic microalga coccomyxa subellipsoidea reveals traits of cold adaptation.</title>
        <authorList>
            <person name="Blanc G."/>
            <person name="Agarkova I."/>
            <person name="Grimwood J."/>
            <person name="Kuo A."/>
            <person name="Brueggeman A."/>
            <person name="Dunigan D."/>
            <person name="Gurnon J."/>
            <person name="Ladunga I."/>
            <person name="Lindquist E."/>
            <person name="Lucas S."/>
            <person name="Pangilinan J."/>
            <person name="Proschold T."/>
            <person name="Salamov A."/>
            <person name="Schmutz J."/>
            <person name="Weeks D."/>
            <person name="Yamada T."/>
            <person name="Claverie J.M."/>
            <person name="Grigoriev I."/>
            <person name="Van Etten J."/>
            <person name="Lomsadze A."/>
            <person name="Borodovsky M."/>
        </authorList>
    </citation>
    <scope>NUCLEOTIDE SEQUENCE [LARGE SCALE GENOMIC DNA]</scope>
    <source>
        <strain evidence="1 2">C-169</strain>
    </source>
</reference>
<keyword evidence="2" id="KW-1185">Reference proteome</keyword>
<sequence>MRMLRNRLNLQLTMVGADLQHIAAVLADPNPSSGQLQGRKMAKKFKWRPEPSGSRRAAFCEACACWVPSEPNLQDKRWKEHLRSKRHAREVALRLREEATRQSTQHYRSNVLPAMKHAAEELRCLGVSGAEGAGPSLRQAARSANEVLRANDRTSQQISKLHADAMRELVHHTGGSGDFQRMATRLSRERLACAWPVMAAKEANPANNTLMVLGATPATLACLAGQLPEMQATTVVISLASMHASDLAPTTAALCLLARALAAGNSLRRLQVSLLGVRASAAASAAPAEHAAERDARLIGRVISELNRTVAINCSLRLLSLRVLEPRLVAREWAEVQATAAHAAPRLRGAVAAALHPRVDGACPLRWLPLHIFKEILDLALPITPCKVVLR</sequence>
<dbReference type="OrthoDB" id="10504452at2759"/>
<organism evidence="1 2">
    <name type="scientific">Coccomyxa subellipsoidea (strain C-169)</name>
    <name type="common">Green microalga</name>
    <dbReference type="NCBI Taxonomy" id="574566"/>
    <lineage>
        <taxon>Eukaryota</taxon>
        <taxon>Viridiplantae</taxon>
        <taxon>Chlorophyta</taxon>
        <taxon>core chlorophytes</taxon>
        <taxon>Trebouxiophyceae</taxon>
        <taxon>Trebouxiophyceae incertae sedis</taxon>
        <taxon>Coccomyxaceae</taxon>
        <taxon>Coccomyxa</taxon>
        <taxon>Coccomyxa subellipsoidea</taxon>
    </lineage>
</organism>
<dbReference type="Proteomes" id="UP000007264">
    <property type="component" value="Unassembled WGS sequence"/>
</dbReference>
<name>I0YKD4_COCSC</name>
<evidence type="ECO:0000313" key="1">
    <source>
        <dbReference type="EMBL" id="EIE18853.1"/>
    </source>
</evidence>
<proteinExistence type="predicted"/>
<dbReference type="RefSeq" id="XP_005643397.1">
    <property type="nucleotide sequence ID" value="XM_005643340.1"/>
</dbReference>
<comment type="caution">
    <text evidence="1">The sequence shown here is derived from an EMBL/GenBank/DDBJ whole genome shotgun (WGS) entry which is preliminary data.</text>
</comment>